<comment type="subcellular location">
    <subcellularLocation>
        <location evidence="1">Peroxisome</location>
    </subcellularLocation>
</comment>
<dbReference type="Pfam" id="PF02737">
    <property type="entry name" value="3HCDH_N"/>
    <property type="match status" value="1"/>
</dbReference>
<dbReference type="EMBL" id="VYWO01000001">
    <property type="protein sequence ID" value="KAA9301728.1"/>
    <property type="molecule type" value="Genomic_DNA"/>
</dbReference>
<dbReference type="STRING" id="119206.AWM72_00500"/>
<evidence type="ECO:0000256" key="13">
    <source>
        <dbReference type="ARBA" id="ARBA00049556"/>
    </source>
</evidence>
<comment type="pathway">
    <text evidence="2">Lipid metabolism; fatty acid beta-oxidation.</text>
</comment>
<organism evidence="16 17">
    <name type="scientific">Aerococcus sanguinicola</name>
    <dbReference type="NCBI Taxonomy" id="119206"/>
    <lineage>
        <taxon>Bacteria</taxon>
        <taxon>Bacillati</taxon>
        <taxon>Bacillota</taxon>
        <taxon>Bacilli</taxon>
        <taxon>Lactobacillales</taxon>
        <taxon>Aerococcaceae</taxon>
        <taxon>Aerococcus</taxon>
    </lineage>
</organism>
<dbReference type="SUPFAM" id="SSF48179">
    <property type="entry name" value="6-phosphogluconate dehydrogenase C-terminal domain-like"/>
    <property type="match status" value="2"/>
</dbReference>
<dbReference type="RefSeq" id="WP_070430962.1">
    <property type="nucleotide sequence ID" value="NZ_VYWO01000001.1"/>
</dbReference>
<evidence type="ECO:0000313" key="16">
    <source>
        <dbReference type="EMBL" id="KAA9301728.1"/>
    </source>
</evidence>
<dbReference type="PANTHER" id="PTHR23309:SF49">
    <property type="entry name" value="PEROXISOMAL BIFUNCTIONAL ENZYME"/>
    <property type="match status" value="1"/>
</dbReference>
<dbReference type="UniPathway" id="UPA00659"/>
<evidence type="ECO:0000256" key="11">
    <source>
        <dbReference type="ARBA" id="ARBA00023239"/>
    </source>
</evidence>
<keyword evidence="5" id="KW-0442">Lipid degradation</keyword>
<comment type="subunit">
    <text evidence="3">Monomer.</text>
</comment>
<evidence type="ECO:0000259" key="15">
    <source>
        <dbReference type="Pfam" id="PF02737"/>
    </source>
</evidence>
<proteinExistence type="predicted"/>
<keyword evidence="4" id="KW-0276">Fatty acid metabolism</keyword>
<keyword evidence="12" id="KW-0511">Multifunctional enzyme</keyword>
<dbReference type="Gene3D" id="1.10.1040.50">
    <property type="match status" value="1"/>
</dbReference>
<dbReference type="SUPFAM" id="SSF52096">
    <property type="entry name" value="ClpP/crotonase"/>
    <property type="match status" value="1"/>
</dbReference>
<evidence type="ECO:0000256" key="4">
    <source>
        <dbReference type="ARBA" id="ARBA00022832"/>
    </source>
</evidence>
<accession>A0A5N1GNB0</accession>
<evidence type="ECO:0000256" key="5">
    <source>
        <dbReference type="ARBA" id="ARBA00022963"/>
    </source>
</evidence>
<evidence type="ECO:0000256" key="9">
    <source>
        <dbReference type="ARBA" id="ARBA00023140"/>
    </source>
</evidence>
<evidence type="ECO:0000256" key="8">
    <source>
        <dbReference type="ARBA" id="ARBA00023098"/>
    </source>
</evidence>
<evidence type="ECO:0000256" key="12">
    <source>
        <dbReference type="ARBA" id="ARBA00023268"/>
    </source>
</evidence>
<dbReference type="Pfam" id="PF00725">
    <property type="entry name" value="3HCDH"/>
    <property type="match status" value="1"/>
</dbReference>
<feature type="domain" description="3-hydroxyacyl-CoA dehydrogenase NAD binding" evidence="15">
    <location>
        <begin position="5"/>
        <end position="180"/>
    </location>
</feature>
<dbReference type="PANTHER" id="PTHR23309">
    <property type="entry name" value="3-HYDROXYACYL-COA DEHYROGENASE"/>
    <property type="match status" value="1"/>
</dbReference>
<dbReference type="InterPro" id="IPR029045">
    <property type="entry name" value="ClpP/crotonase-like_dom_sf"/>
</dbReference>
<sequence>MNKPKLTIIGCGFMGKQIAASFINAGLEVCLVKYGPASSQDLAQVQAACQKLLADPAEASALTVVSYKDYRQQGQTSGLVIESIIEDQAAKQALFADLGQVLASEVLLATNTSSLSIQALAEKLSPELKQNFLGLHFFAPVTSNPLVEVIPHPDLADEKVQALCQWLSHRVGKKYIIAQDVTGFVANRIAFYSNYDIMCRAEAKHWLPSQSDALSGKYIGRTKMGPYRLVDYTGLDLFEQALANYQADPTCQDFFPSRSAHQPLLEAGFYGDKVGQGYYKKDQGKRYHFNFQKQTYEETSFPRFAIMDELDRLASSDRFKAILDAEDPYGQFMAQTLIKLLYFAAQNVGLACQSYQDIDRAMVWGYQWTYGPFQIWDMMGFDRVKDLLAASDKPLPDWLTRFQGPFYPDSKSLARHQSLSAYSTDQILDQGPDFILYQAPQDALIFSLEASHSVISLDLLKGLDQALDRLAEGSHKGLVIYSPQKHFSRGYDIKAFEASIAQDRVQEACQISFALGHRIIQRIKYSQKPIAVACRGYCLGAGAELALHASKIFASPQLQIGLPEANLGLIPGAGGLVELAERIYTEEMSRMERKERLLACFETVAYGKISAHAKEALRLGYLRQEDVIVPNEDYLLEASLDWLTFQAHYQTFRPQFPQSYPVLGKEFMALVMGTTQNWRQGLFISDHDKVLADGIGQVLAGGDVAMGIQVNREDLFQVEKTVFSQLLSSQKTQERIQHFVKHKTILHN</sequence>
<protein>
    <submittedName>
        <fullName evidence="16">3-hydroxyacyl-CoA dehydrogenase/enoyl-CoA hydratase family protein</fullName>
    </submittedName>
</protein>
<dbReference type="AlphaFoldDB" id="A0A5N1GNB0"/>
<gene>
    <name evidence="16" type="ORF">F6I03_00535</name>
</gene>
<evidence type="ECO:0000259" key="14">
    <source>
        <dbReference type="Pfam" id="PF00725"/>
    </source>
</evidence>
<dbReference type="GO" id="GO:0006635">
    <property type="term" value="P:fatty acid beta-oxidation"/>
    <property type="evidence" value="ECO:0007669"/>
    <property type="project" value="UniProtKB-UniPathway"/>
</dbReference>
<keyword evidence="11" id="KW-0456">Lyase</keyword>
<evidence type="ECO:0000256" key="3">
    <source>
        <dbReference type="ARBA" id="ARBA00011245"/>
    </source>
</evidence>
<dbReference type="GO" id="GO:0070403">
    <property type="term" value="F:NAD+ binding"/>
    <property type="evidence" value="ECO:0007669"/>
    <property type="project" value="InterPro"/>
</dbReference>
<dbReference type="Proteomes" id="UP000327148">
    <property type="component" value="Unassembled WGS sequence"/>
</dbReference>
<evidence type="ECO:0000256" key="1">
    <source>
        <dbReference type="ARBA" id="ARBA00004275"/>
    </source>
</evidence>
<feature type="domain" description="3-hydroxyacyl-CoA dehydrogenase C-terminal" evidence="14">
    <location>
        <begin position="183"/>
        <end position="280"/>
    </location>
</feature>
<keyword evidence="6" id="KW-0560">Oxidoreductase</keyword>
<dbReference type="Gene3D" id="3.90.226.10">
    <property type="entry name" value="2-enoyl-CoA Hydratase, Chain A, domain 1"/>
    <property type="match status" value="1"/>
</dbReference>
<dbReference type="SUPFAM" id="SSF51735">
    <property type="entry name" value="NAD(P)-binding Rossmann-fold domains"/>
    <property type="match status" value="1"/>
</dbReference>
<keyword evidence="10" id="KW-0413">Isomerase</keyword>
<dbReference type="Pfam" id="PF00378">
    <property type="entry name" value="ECH_1"/>
    <property type="match status" value="1"/>
</dbReference>
<evidence type="ECO:0000256" key="10">
    <source>
        <dbReference type="ARBA" id="ARBA00023235"/>
    </source>
</evidence>
<evidence type="ECO:0000256" key="7">
    <source>
        <dbReference type="ARBA" id="ARBA00023027"/>
    </source>
</evidence>
<evidence type="ECO:0000256" key="2">
    <source>
        <dbReference type="ARBA" id="ARBA00005005"/>
    </source>
</evidence>
<dbReference type="InterPro" id="IPR008927">
    <property type="entry name" value="6-PGluconate_DH-like_C_sf"/>
</dbReference>
<keyword evidence="7" id="KW-0520">NAD</keyword>
<dbReference type="InterPro" id="IPR001753">
    <property type="entry name" value="Enoyl-CoA_hydra/iso"/>
</dbReference>
<comment type="caution">
    <text evidence="16">The sequence shown here is derived from an EMBL/GenBank/DDBJ whole genome shotgun (WGS) entry which is preliminary data.</text>
</comment>
<dbReference type="InterPro" id="IPR006108">
    <property type="entry name" value="3HC_DH_C"/>
</dbReference>
<dbReference type="InterPro" id="IPR006176">
    <property type="entry name" value="3-OHacyl-CoA_DH_NAD-bd"/>
</dbReference>
<dbReference type="Gene3D" id="3.40.50.720">
    <property type="entry name" value="NAD(P)-binding Rossmann-like Domain"/>
    <property type="match status" value="1"/>
</dbReference>
<keyword evidence="8" id="KW-0443">Lipid metabolism</keyword>
<dbReference type="GO" id="GO:0004300">
    <property type="term" value="F:enoyl-CoA hydratase activity"/>
    <property type="evidence" value="ECO:0007669"/>
    <property type="project" value="UniProtKB-ARBA"/>
</dbReference>
<dbReference type="InterPro" id="IPR036291">
    <property type="entry name" value="NAD(P)-bd_dom_sf"/>
</dbReference>
<evidence type="ECO:0000256" key="6">
    <source>
        <dbReference type="ARBA" id="ARBA00023002"/>
    </source>
</evidence>
<dbReference type="GO" id="GO:0003857">
    <property type="term" value="F:(3S)-3-hydroxyacyl-CoA dehydrogenase (NAD+) activity"/>
    <property type="evidence" value="ECO:0007669"/>
    <property type="project" value="UniProtKB-EC"/>
</dbReference>
<keyword evidence="9" id="KW-0576">Peroxisome</keyword>
<dbReference type="GO" id="GO:0016853">
    <property type="term" value="F:isomerase activity"/>
    <property type="evidence" value="ECO:0007669"/>
    <property type="project" value="UniProtKB-KW"/>
</dbReference>
<dbReference type="CDD" id="cd06558">
    <property type="entry name" value="crotonase-like"/>
    <property type="match status" value="1"/>
</dbReference>
<name>A0A5N1GNB0_9LACT</name>
<evidence type="ECO:0000313" key="17">
    <source>
        <dbReference type="Proteomes" id="UP000327148"/>
    </source>
</evidence>
<comment type="catalytic activity">
    <reaction evidence="13">
        <text>a (3S)-3-hydroxyacyl-CoA + NAD(+) = a 3-oxoacyl-CoA + NADH + H(+)</text>
        <dbReference type="Rhea" id="RHEA:22432"/>
        <dbReference type="ChEBI" id="CHEBI:15378"/>
        <dbReference type="ChEBI" id="CHEBI:57318"/>
        <dbReference type="ChEBI" id="CHEBI:57540"/>
        <dbReference type="ChEBI" id="CHEBI:57945"/>
        <dbReference type="ChEBI" id="CHEBI:90726"/>
        <dbReference type="EC" id="1.1.1.35"/>
    </reaction>
</comment>
<dbReference type="OrthoDB" id="9771883at2"/>
<reference evidence="16 17" key="1">
    <citation type="submission" date="2019-09" db="EMBL/GenBank/DDBJ databases">
        <title>Draft genome sequence assemblies of isolates from the urinary tract.</title>
        <authorList>
            <person name="Mores C.R."/>
            <person name="Putonti C."/>
            <person name="Wolfe A.J."/>
        </authorList>
    </citation>
    <scope>NUCLEOTIDE SEQUENCE [LARGE SCALE GENOMIC DNA]</scope>
    <source>
        <strain evidence="16 17">UMB623</strain>
    </source>
</reference>